<sequence>MTDSPTRSEGEPWGHPSVAARTGCSKSFRSKALRHHARRVSPKWILFSSSRRLPKLSASFWPRDLLESALHAPALRRSLKIELLLYGPNSGMG</sequence>
<keyword evidence="3" id="KW-1185">Reference proteome</keyword>
<evidence type="ECO:0000313" key="3">
    <source>
        <dbReference type="Proteomes" id="UP000323917"/>
    </source>
</evidence>
<protein>
    <submittedName>
        <fullName evidence="2">Uncharacterized protein</fullName>
    </submittedName>
</protein>
<dbReference type="KEGG" id="bgok:Pr1d_48460"/>
<evidence type="ECO:0000313" key="2">
    <source>
        <dbReference type="EMBL" id="QEG37500.1"/>
    </source>
</evidence>
<proteinExistence type="predicted"/>
<organism evidence="2 3">
    <name type="scientific">Bythopirellula goksoeyrii</name>
    <dbReference type="NCBI Taxonomy" id="1400387"/>
    <lineage>
        <taxon>Bacteria</taxon>
        <taxon>Pseudomonadati</taxon>
        <taxon>Planctomycetota</taxon>
        <taxon>Planctomycetia</taxon>
        <taxon>Pirellulales</taxon>
        <taxon>Lacipirellulaceae</taxon>
        <taxon>Bythopirellula</taxon>
    </lineage>
</organism>
<reference evidence="2 3" key="1">
    <citation type="submission" date="2019-08" db="EMBL/GenBank/DDBJ databases">
        <title>Deep-cultivation of Planctomycetes and their phenomic and genomic characterization uncovers novel biology.</title>
        <authorList>
            <person name="Wiegand S."/>
            <person name="Jogler M."/>
            <person name="Boedeker C."/>
            <person name="Pinto D."/>
            <person name="Vollmers J."/>
            <person name="Rivas-Marin E."/>
            <person name="Kohn T."/>
            <person name="Peeters S.H."/>
            <person name="Heuer A."/>
            <person name="Rast P."/>
            <person name="Oberbeckmann S."/>
            <person name="Bunk B."/>
            <person name="Jeske O."/>
            <person name="Meyerdierks A."/>
            <person name="Storesund J.E."/>
            <person name="Kallscheuer N."/>
            <person name="Luecker S."/>
            <person name="Lage O.M."/>
            <person name="Pohl T."/>
            <person name="Merkel B.J."/>
            <person name="Hornburger P."/>
            <person name="Mueller R.-W."/>
            <person name="Bruemmer F."/>
            <person name="Labrenz M."/>
            <person name="Spormann A.M."/>
            <person name="Op den Camp H."/>
            <person name="Overmann J."/>
            <person name="Amann R."/>
            <person name="Jetten M.S.M."/>
            <person name="Mascher T."/>
            <person name="Medema M.H."/>
            <person name="Devos D.P."/>
            <person name="Kaster A.-K."/>
            <person name="Ovreas L."/>
            <person name="Rohde M."/>
            <person name="Galperin M.Y."/>
            <person name="Jogler C."/>
        </authorList>
    </citation>
    <scope>NUCLEOTIDE SEQUENCE [LARGE SCALE GENOMIC DNA]</scope>
    <source>
        <strain evidence="2 3">Pr1d</strain>
    </source>
</reference>
<dbReference type="AlphaFoldDB" id="A0A5B9QIV0"/>
<accession>A0A5B9QIV0</accession>
<dbReference type="EMBL" id="CP042913">
    <property type="protein sequence ID" value="QEG37500.1"/>
    <property type="molecule type" value="Genomic_DNA"/>
</dbReference>
<feature type="compositionally biased region" description="Basic and acidic residues" evidence="1">
    <location>
        <begin position="1"/>
        <end position="12"/>
    </location>
</feature>
<name>A0A5B9QIV0_9BACT</name>
<gene>
    <name evidence="2" type="ORF">Pr1d_48460</name>
</gene>
<evidence type="ECO:0000256" key="1">
    <source>
        <dbReference type="SAM" id="MobiDB-lite"/>
    </source>
</evidence>
<feature type="region of interest" description="Disordered" evidence="1">
    <location>
        <begin position="1"/>
        <end position="21"/>
    </location>
</feature>
<dbReference type="Proteomes" id="UP000323917">
    <property type="component" value="Chromosome"/>
</dbReference>